<evidence type="ECO:0000313" key="2">
    <source>
        <dbReference type="EMBL" id="UXD86716.1"/>
    </source>
</evidence>
<gene>
    <name evidence="2" type="ORF">HUF19_04325</name>
</gene>
<proteinExistence type="predicted"/>
<name>A0ABY6A6U0_9GAMM</name>
<dbReference type="EMBL" id="CP054475">
    <property type="protein sequence ID" value="UXD86716.1"/>
    <property type="molecule type" value="Genomic_DNA"/>
</dbReference>
<dbReference type="SUPFAM" id="SSF52833">
    <property type="entry name" value="Thioredoxin-like"/>
    <property type="match status" value="2"/>
</dbReference>
<dbReference type="InterPro" id="IPR001853">
    <property type="entry name" value="DSBA-like_thioredoxin_dom"/>
</dbReference>
<dbReference type="InterPro" id="IPR036249">
    <property type="entry name" value="Thioredoxin-like_sf"/>
</dbReference>
<protein>
    <submittedName>
        <fullName evidence="2">DsbA family protein</fullName>
    </submittedName>
</protein>
<evidence type="ECO:0000313" key="3">
    <source>
        <dbReference type="Proteomes" id="UP001065322"/>
    </source>
</evidence>
<reference evidence="3" key="1">
    <citation type="submission" date="2020-06" db="EMBL/GenBank/DDBJ databases">
        <title>Thalassolituus marinus alknpb1M-1, a hydrocarbon-degrading bacterium isolated from the deep-sea overlying water using an in-situ strategy from the South China Sea basin.</title>
        <authorList>
            <person name="Dong C."/>
            <person name="Chen Y."/>
            <person name="Shao Z."/>
        </authorList>
    </citation>
    <scope>NUCLEOTIDE SEQUENCE [LARGE SCALE GENOMIC DNA]</scope>
    <source>
        <strain evidence="3">alknpb1M-1</strain>
    </source>
</reference>
<dbReference type="PANTHER" id="PTHR42943:SF2">
    <property type="entry name" value="GLUTATHIONE S-TRANSFERASE KAPPA 1"/>
    <property type="match status" value="1"/>
</dbReference>
<organism evidence="2 3">
    <name type="scientific">Thalassolituus hydrocarboniclasticus</name>
    <dbReference type="NCBI Taxonomy" id="2742796"/>
    <lineage>
        <taxon>Bacteria</taxon>
        <taxon>Pseudomonadati</taxon>
        <taxon>Pseudomonadota</taxon>
        <taxon>Gammaproteobacteria</taxon>
        <taxon>Oceanospirillales</taxon>
        <taxon>Oceanospirillaceae</taxon>
        <taxon>Thalassolituus</taxon>
    </lineage>
</organism>
<dbReference type="Gene3D" id="3.40.30.10">
    <property type="entry name" value="Glutaredoxin"/>
    <property type="match status" value="2"/>
</dbReference>
<dbReference type="RefSeq" id="WP_260998657.1">
    <property type="nucleotide sequence ID" value="NZ_CP054475.1"/>
</dbReference>
<dbReference type="PANTHER" id="PTHR42943">
    <property type="entry name" value="GLUTATHIONE S-TRANSFERASE KAPPA"/>
    <property type="match status" value="1"/>
</dbReference>
<dbReference type="Pfam" id="PF01323">
    <property type="entry name" value="DSBA"/>
    <property type="match status" value="1"/>
</dbReference>
<dbReference type="Proteomes" id="UP001065322">
    <property type="component" value="Chromosome"/>
</dbReference>
<feature type="domain" description="DSBA-like thioredoxin" evidence="1">
    <location>
        <begin position="269"/>
        <end position="455"/>
    </location>
</feature>
<dbReference type="InterPro" id="IPR051924">
    <property type="entry name" value="GST_Kappa/NadH"/>
</dbReference>
<accession>A0ABY6A6U0</accession>
<sequence>MTRIAPLFLRARLQAQAARLLSQPGLLAMRRRWREFQRQLGNRPHEIQVFLRIDDPYSYLLVQVLNAFQQHYGVSARCFTVLELQDDMYPEPALWHSNAFKDAGYLAGLYGLDYPSQELPDSQQQRLQQRRQQQSQQRAMRRLQASAQLLLLERRGQPDWQAVEKVFRAYWYDDTRVLDSYPLLNHDLNEHLRRNEQRQQQLGHYLSATLYYEGEWYWGLDRLDHLQQRLRDLGLQKADSTLMEFDRTWRDFCCHPVADIPPAENKPLVLYFSARSPYSHLGLEQMLQLAQHYRKPLMIKPVLPMLMRGLKVPALKKWYIFADTQREARKRGIAYGYVADPLGAGVERCYSLFAWAQQQGKAADYLLSFSRAVNSEGVLAETDSGMRFIVQRAGLNWPDAKAILQRDDWRTHWQDWAEANRQEMISYGLWGVPSMRYGELAVWGQDRMFVIERALRDAGAVE</sequence>
<keyword evidence="3" id="KW-1185">Reference proteome</keyword>
<evidence type="ECO:0000259" key="1">
    <source>
        <dbReference type="Pfam" id="PF01323"/>
    </source>
</evidence>